<accession>A0ABR1QVI7</accession>
<sequence length="483" mass="54575">MAAAISKVPLLLRPRTRAFFALWSAVSLYLFLNHGVPALRYHLFQASSSERPQYDFTQGLFDDAVSTAGISTSTASSDGVRTVALTAPSSSRESRIAEALRDRNVTVHLVLATRAQDDVSWATDPGRLRIPGAANLRVIRYVSDAPNAPYRPPVLNKGREALMYLTYLHDFYDDLPDVAILVHAQDYAWHGEPALGTRLSKMLSRFDLREVLDNDGDLEIQKKTKRTRTRLSNRASSGQPEASGRDDALKVKDSGRHGYANLRTSWLNACPNWINTTRAPEESVKKEEPYMRDAFLANFGLGGIVFQPEGQEAPQQQQQQQQQQQVEVPEILAGTCCSQFAVSRAAVRSRPRSQYARSRDFLTTTRWSDYIAGRTWEHLWPFLFRGAARDCPVEWKALCRMYGVCFASAAEQARWMDRWREREALREPLEFWRELGRPRVAVRARSRMHELGESLREGLAAAVRRGEDVEGVGWDGVGDVYEL</sequence>
<comment type="caution">
    <text evidence="2">The sequence shown here is derived from an EMBL/GenBank/DDBJ whole genome shotgun (WGS) entry which is preliminary data.</text>
</comment>
<proteinExistence type="predicted"/>
<dbReference type="PANTHER" id="PTHR37490:SF3">
    <property type="entry name" value="DUF3431 DOMAIN CONTAINING PROTEIN"/>
    <property type="match status" value="1"/>
</dbReference>
<reference evidence="2 3" key="1">
    <citation type="submission" date="2023-01" db="EMBL/GenBank/DDBJ databases">
        <title>Analysis of 21 Apiospora genomes using comparative genomics revels a genus with tremendous synthesis potential of carbohydrate active enzymes and secondary metabolites.</title>
        <authorList>
            <person name="Sorensen T."/>
        </authorList>
    </citation>
    <scope>NUCLEOTIDE SEQUENCE [LARGE SCALE GENOMIC DNA]</scope>
    <source>
        <strain evidence="2 3">CBS 24483</strain>
    </source>
</reference>
<dbReference type="EMBL" id="JAQQWE010000001">
    <property type="protein sequence ID" value="KAK7966700.1"/>
    <property type="molecule type" value="Genomic_DNA"/>
</dbReference>
<feature type="compositionally biased region" description="Basic and acidic residues" evidence="1">
    <location>
        <begin position="243"/>
        <end position="252"/>
    </location>
</feature>
<protein>
    <submittedName>
        <fullName evidence="2">Uncharacterized protein</fullName>
    </submittedName>
</protein>
<dbReference type="Pfam" id="PF11913">
    <property type="entry name" value="DUF3431"/>
    <property type="match status" value="2"/>
</dbReference>
<gene>
    <name evidence="2" type="ORF">PG986_000977</name>
</gene>
<evidence type="ECO:0000313" key="2">
    <source>
        <dbReference type="EMBL" id="KAK7966700.1"/>
    </source>
</evidence>
<keyword evidence="3" id="KW-1185">Reference proteome</keyword>
<dbReference type="InterPro" id="IPR021838">
    <property type="entry name" value="DUF3431"/>
</dbReference>
<organism evidence="2 3">
    <name type="scientific">Apiospora aurea</name>
    <dbReference type="NCBI Taxonomy" id="335848"/>
    <lineage>
        <taxon>Eukaryota</taxon>
        <taxon>Fungi</taxon>
        <taxon>Dikarya</taxon>
        <taxon>Ascomycota</taxon>
        <taxon>Pezizomycotina</taxon>
        <taxon>Sordariomycetes</taxon>
        <taxon>Xylariomycetidae</taxon>
        <taxon>Amphisphaeriales</taxon>
        <taxon>Apiosporaceae</taxon>
        <taxon>Apiospora</taxon>
    </lineage>
</organism>
<dbReference type="Proteomes" id="UP001391051">
    <property type="component" value="Unassembled WGS sequence"/>
</dbReference>
<feature type="region of interest" description="Disordered" evidence="1">
    <location>
        <begin position="223"/>
        <end position="252"/>
    </location>
</feature>
<name>A0ABR1QVI7_9PEZI</name>
<dbReference type="RefSeq" id="XP_066706092.1">
    <property type="nucleotide sequence ID" value="XM_066837199.1"/>
</dbReference>
<dbReference type="GeneID" id="92070261"/>
<evidence type="ECO:0000256" key="1">
    <source>
        <dbReference type="SAM" id="MobiDB-lite"/>
    </source>
</evidence>
<evidence type="ECO:0000313" key="3">
    <source>
        <dbReference type="Proteomes" id="UP001391051"/>
    </source>
</evidence>
<dbReference type="PANTHER" id="PTHR37490">
    <property type="entry name" value="EXPRESSED PROTEIN"/>
    <property type="match status" value="1"/>
</dbReference>